<dbReference type="RefSeq" id="WP_052288258.1">
    <property type="nucleotide sequence ID" value="NZ_QVFV01000001.1"/>
</dbReference>
<keyword evidence="3" id="KW-0406">Ion transport</keyword>
<name>A0A4Q7EHL3_9CYAN</name>
<dbReference type="SUPFAM" id="SSF81324">
    <property type="entry name" value="Voltage-gated potassium channels"/>
    <property type="match status" value="1"/>
</dbReference>
<reference evidence="3 4" key="1">
    <citation type="submission" date="2018-11" db="EMBL/GenBank/DDBJ databases">
        <title>Whole genome sequencing of an environmental sample.</title>
        <authorList>
            <person name="Sarangi A.N."/>
            <person name="Singh D."/>
            <person name="Tripathy S."/>
        </authorList>
    </citation>
    <scope>NUCLEOTIDE SEQUENCE [LARGE SCALE GENOMIC DNA]</scope>
    <source>
        <strain evidence="3 4">Lakshadweep</strain>
    </source>
</reference>
<protein>
    <submittedName>
        <fullName evidence="3">Two pore domain potassium channel family protein</fullName>
    </submittedName>
</protein>
<feature type="transmembrane region" description="Helical" evidence="1">
    <location>
        <begin position="119"/>
        <end position="141"/>
    </location>
</feature>
<keyword evidence="3" id="KW-0813">Transport</keyword>
<dbReference type="Proteomes" id="UP000292459">
    <property type="component" value="Unassembled WGS sequence"/>
</dbReference>
<comment type="caution">
    <text evidence="3">The sequence shown here is derived from an EMBL/GenBank/DDBJ whole genome shotgun (WGS) entry which is preliminary data.</text>
</comment>
<evidence type="ECO:0000313" key="3">
    <source>
        <dbReference type="EMBL" id="RZM82518.1"/>
    </source>
</evidence>
<feature type="transmembrane region" description="Helical" evidence="1">
    <location>
        <begin position="6"/>
        <end position="32"/>
    </location>
</feature>
<evidence type="ECO:0000256" key="1">
    <source>
        <dbReference type="SAM" id="Phobius"/>
    </source>
</evidence>
<dbReference type="AlphaFoldDB" id="A0A4Q7EHL3"/>
<dbReference type="OrthoDB" id="2974133at2"/>
<dbReference type="EMBL" id="QVFV01000001">
    <property type="protein sequence ID" value="RZM82518.1"/>
    <property type="molecule type" value="Genomic_DNA"/>
</dbReference>
<sequence>MDYLFVLLISLMMFLLGQTVQAFSISALIGFLSKRFKLRRRVQQEERLWGGFVVLSVTLFFLLASSLVQVGLWALVFVLVGQFEQYDDAFYHSAVNFATLGYGDIVMTEPWRILGAMEAISGILMLGLSTATLSSVFMQLLKLRHRHGFDRDRFKP</sequence>
<keyword evidence="4" id="KW-1185">Reference proteome</keyword>
<evidence type="ECO:0000313" key="4">
    <source>
        <dbReference type="Proteomes" id="UP000292459"/>
    </source>
</evidence>
<dbReference type="Pfam" id="PF07885">
    <property type="entry name" value="Ion_trans_2"/>
    <property type="match status" value="1"/>
</dbReference>
<proteinExistence type="predicted"/>
<keyword evidence="1" id="KW-1133">Transmembrane helix</keyword>
<feature type="domain" description="Potassium channel" evidence="2">
    <location>
        <begin position="70"/>
        <end position="138"/>
    </location>
</feature>
<organism evidence="3 4">
    <name type="scientific">Leptolyngbya iicbica LK</name>
    <dbReference type="NCBI Taxonomy" id="2294035"/>
    <lineage>
        <taxon>Bacteria</taxon>
        <taxon>Bacillati</taxon>
        <taxon>Cyanobacteriota</taxon>
        <taxon>Cyanophyceae</taxon>
        <taxon>Leptolyngbyales</taxon>
        <taxon>Leptolyngbyaceae</taxon>
        <taxon>Leptolyngbya group</taxon>
        <taxon>Leptolyngbya</taxon>
        <taxon>Leptolyngbya iicbica</taxon>
    </lineage>
</organism>
<dbReference type="GO" id="GO:0034220">
    <property type="term" value="P:monoatomic ion transmembrane transport"/>
    <property type="evidence" value="ECO:0007669"/>
    <property type="project" value="UniProtKB-KW"/>
</dbReference>
<dbReference type="Gene3D" id="1.10.287.70">
    <property type="match status" value="1"/>
</dbReference>
<dbReference type="InterPro" id="IPR013099">
    <property type="entry name" value="K_chnl_dom"/>
</dbReference>
<evidence type="ECO:0000259" key="2">
    <source>
        <dbReference type="Pfam" id="PF07885"/>
    </source>
</evidence>
<keyword evidence="1" id="KW-0812">Transmembrane</keyword>
<gene>
    <name evidence="3" type="ORF">DYY88_04565</name>
</gene>
<keyword evidence="3" id="KW-0407">Ion channel</keyword>
<keyword evidence="1" id="KW-0472">Membrane</keyword>
<accession>A0A4Q7EHL3</accession>
<feature type="transmembrane region" description="Helical" evidence="1">
    <location>
        <begin position="52"/>
        <end position="80"/>
    </location>
</feature>